<name>A0AAP3E153_9EURY</name>
<dbReference type="EMBL" id="JAOPKA010000002">
    <property type="protein sequence ID" value="MCU4740572.1"/>
    <property type="molecule type" value="Genomic_DNA"/>
</dbReference>
<evidence type="ECO:0000256" key="1">
    <source>
        <dbReference type="SAM" id="MobiDB-lite"/>
    </source>
</evidence>
<feature type="region of interest" description="Disordered" evidence="1">
    <location>
        <begin position="1"/>
        <end position="73"/>
    </location>
</feature>
<gene>
    <name evidence="2" type="ORF">OB960_04060</name>
</gene>
<reference evidence="2" key="1">
    <citation type="submission" date="2022-09" db="EMBL/GenBank/DDBJ databases">
        <title>Enrichment on poylsaccharides allowed isolation of novel metabolic and taxonomic groups of Haloarchaea.</title>
        <authorList>
            <person name="Sorokin D.Y."/>
            <person name="Elcheninov A.G."/>
            <person name="Khizhniak T.V."/>
            <person name="Kolganova T.V."/>
            <person name="Kublanov I.V."/>
        </authorList>
    </citation>
    <scope>NUCLEOTIDE SEQUENCE</scope>
    <source>
        <strain evidence="2">AArc-xg1-1</strain>
    </source>
</reference>
<dbReference type="Pfam" id="PF19102">
    <property type="entry name" value="DUF5789"/>
    <property type="match status" value="1"/>
</dbReference>
<feature type="compositionally biased region" description="Acidic residues" evidence="1">
    <location>
        <begin position="34"/>
        <end position="45"/>
    </location>
</feature>
<protein>
    <recommendedName>
        <fullName evidence="4">DUF2795 domain-containing protein</fullName>
    </recommendedName>
</protein>
<sequence>MADDKKGRNKQADDEERRQRKRELEEARERGDEAEPEPDPDPDELEPVHDDPGERLGELDEALEEQEYPTTTEDLIEAHGDREVESQEGWKSVDDVLAPVDDETYDSADEVRSRIQGLIRRG</sequence>
<comment type="caution">
    <text evidence="2">The sequence shown here is derived from an EMBL/GenBank/DDBJ whole genome shotgun (WGS) entry which is preliminary data.</text>
</comment>
<proteinExistence type="predicted"/>
<dbReference type="RefSeq" id="WP_338002418.1">
    <property type="nucleotide sequence ID" value="NZ_JAOPKA010000002.1"/>
</dbReference>
<organism evidence="2 3">
    <name type="scientific">Natronoglomus mannanivorans</name>
    <dbReference type="NCBI Taxonomy" id="2979990"/>
    <lineage>
        <taxon>Archaea</taxon>
        <taxon>Methanobacteriati</taxon>
        <taxon>Methanobacteriota</taxon>
        <taxon>Stenosarchaea group</taxon>
        <taxon>Halobacteria</taxon>
        <taxon>Halobacteriales</taxon>
        <taxon>Natrialbaceae</taxon>
        <taxon>Natronoglomus</taxon>
    </lineage>
</organism>
<dbReference type="AlphaFoldDB" id="A0AAP3E153"/>
<dbReference type="InterPro" id="IPR043899">
    <property type="entry name" value="DUF5789"/>
</dbReference>
<accession>A0AAP3E153</accession>
<feature type="compositionally biased region" description="Basic and acidic residues" evidence="1">
    <location>
        <begin position="46"/>
        <end position="58"/>
    </location>
</feature>
<dbReference type="Proteomes" id="UP001321018">
    <property type="component" value="Unassembled WGS sequence"/>
</dbReference>
<evidence type="ECO:0000313" key="2">
    <source>
        <dbReference type="EMBL" id="MCU4740572.1"/>
    </source>
</evidence>
<feature type="compositionally biased region" description="Basic and acidic residues" evidence="1">
    <location>
        <begin position="1"/>
        <end position="33"/>
    </location>
</feature>
<evidence type="ECO:0000313" key="3">
    <source>
        <dbReference type="Proteomes" id="UP001321018"/>
    </source>
</evidence>
<evidence type="ECO:0008006" key="4">
    <source>
        <dbReference type="Google" id="ProtNLM"/>
    </source>
</evidence>